<keyword evidence="1" id="KW-0472">Membrane</keyword>
<keyword evidence="3" id="KW-1185">Reference proteome</keyword>
<dbReference type="eggNOG" id="COG4966">
    <property type="taxonomic scope" value="Bacteria"/>
</dbReference>
<protein>
    <submittedName>
        <fullName evidence="2">Type IV pilus assembly protein PilW</fullName>
    </submittedName>
</protein>
<keyword evidence="1" id="KW-1133">Transmembrane helix</keyword>
<comment type="caution">
    <text evidence="2">The sequence shown here is derived from an EMBL/GenBank/DDBJ whole genome shotgun (WGS) entry which is preliminary data.</text>
</comment>
<feature type="transmembrane region" description="Helical" evidence="1">
    <location>
        <begin position="12"/>
        <end position="32"/>
    </location>
</feature>
<dbReference type="Proteomes" id="UP000035860">
    <property type="component" value="Unassembled WGS sequence"/>
</dbReference>
<accession>A0A066ULQ3</accession>
<dbReference type="OrthoDB" id="6712892at2"/>
<sequence>MKHARGFTLIEMMVALFIGVVIALMAGQLYILSMRTAISQERAAEEINHQSFVLPNMISNVRLAGLGIDGSVLDRPNPMGVLIDADQLSRQETPNNIDRYLTGASRASRVNRINIPSEQLTIIYRAPQDMWDCEGDIALGPRRVRLKGGEMAQVDGQVVIERYFVQADDGVMNLRCDAARFAPESIKRDSTRDRKFSQSSTSYINAIIDADAKDTKKANVVYGLGRQGAIMASHVEGLWVQLGVQMPDGIRLMTIADYQKSKIQEPIVTINLALLSRSVTPLSDGEAPAQSFDVFGTMVHVSEGVANYDRQLHQISIALRNAKYAGDAP</sequence>
<keyword evidence="1" id="KW-0812">Transmembrane</keyword>
<reference evidence="2 3" key="1">
    <citation type="journal article" date="2014" name="Genome Announc.">
        <title>Draft Genome Sequence of Moraxella bovoculi Strain 237T (ATCC BAA-1259T) Isolated from a Calf with Infectious Bovine Keratoconjunctivitis.</title>
        <authorList>
            <person name="Calcutt M.J."/>
            <person name="Foecking M.F."/>
            <person name="Martin N.T."/>
            <person name="Mhlanga-Mutangadura T."/>
            <person name="Reilly T.J."/>
        </authorList>
    </citation>
    <scope>NUCLEOTIDE SEQUENCE [LARGE SCALE GENOMIC DNA]</scope>
    <source>
        <strain evidence="2 3">237</strain>
    </source>
</reference>
<dbReference type="EMBL" id="AOMT01000022">
    <property type="protein sequence ID" value="KDN25123.1"/>
    <property type="molecule type" value="Genomic_DNA"/>
</dbReference>
<name>A0A066ULQ3_9GAMM</name>
<dbReference type="RefSeq" id="WP_036364504.1">
    <property type="nucleotide sequence ID" value="NZ_AOMT01000022.1"/>
</dbReference>
<evidence type="ECO:0000256" key="1">
    <source>
        <dbReference type="SAM" id="Phobius"/>
    </source>
</evidence>
<gene>
    <name evidence="2" type="ORF">MBO_04909</name>
</gene>
<dbReference type="InterPro" id="IPR012902">
    <property type="entry name" value="N_methyl_site"/>
</dbReference>
<evidence type="ECO:0000313" key="3">
    <source>
        <dbReference type="Proteomes" id="UP000035860"/>
    </source>
</evidence>
<dbReference type="NCBIfam" id="TIGR02532">
    <property type="entry name" value="IV_pilin_GFxxxE"/>
    <property type="match status" value="1"/>
</dbReference>
<dbReference type="PROSITE" id="PS00409">
    <property type="entry name" value="PROKAR_NTER_METHYL"/>
    <property type="match status" value="1"/>
</dbReference>
<proteinExistence type="predicted"/>
<dbReference type="AlphaFoldDB" id="A0A066ULQ3"/>
<evidence type="ECO:0000313" key="2">
    <source>
        <dbReference type="EMBL" id="KDN25123.1"/>
    </source>
</evidence>
<dbReference type="Pfam" id="PF07963">
    <property type="entry name" value="N_methyl"/>
    <property type="match status" value="1"/>
</dbReference>
<organism evidence="2 3">
    <name type="scientific">Moraxella bovoculi 237</name>
    <dbReference type="NCBI Taxonomy" id="743974"/>
    <lineage>
        <taxon>Bacteria</taxon>
        <taxon>Pseudomonadati</taxon>
        <taxon>Pseudomonadota</taxon>
        <taxon>Gammaproteobacteria</taxon>
        <taxon>Moraxellales</taxon>
        <taxon>Moraxellaceae</taxon>
        <taxon>Moraxella</taxon>
    </lineage>
</organism>